<dbReference type="AlphaFoldDB" id="A0A9D4YY39"/>
<reference evidence="2" key="1">
    <citation type="journal article" date="2019" name="Plant J.">
        <title>Chlorella vulgaris genome assembly and annotation reveals the molecular basis for metabolic acclimation to high light conditions.</title>
        <authorList>
            <person name="Cecchin M."/>
            <person name="Marcolungo L."/>
            <person name="Rossato M."/>
            <person name="Girolomoni L."/>
            <person name="Cosentino E."/>
            <person name="Cuine S."/>
            <person name="Li-Beisson Y."/>
            <person name="Delledonne M."/>
            <person name="Ballottari M."/>
        </authorList>
    </citation>
    <scope>NUCLEOTIDE SEQUENCE</scope>
    <source>
        <strain evidence="2">211/11P</strain>
    </source>
</reference>
<sequence length="760" mass="82018">MLFVEGMNMVENVMLETGELRAQKGLFEHKRSPFNEHDIAYVEECPDSSLERTALYLQQRSVFKPSAGASAPALEARYEPIDERSLDERGRQQQQQQQQDAPPPLERVVEAPEPWRQFDPLNCFVHRMMAACAGSCGPTGPQAAAADGSGGGGGNDSKGSAAPPRTFTLSQLEEADVGTECHDPKEMYCAILKEAHGPDLERSLWEGQELPDGVVICNIKQRGSVKAMLDWLARLKAAGFTPLADLFECSSFGIHLVLPADHQTAGLTADMLEHMLRLRSGKPEASATGLAMMLEMFGKHHRSQGAEYLAAVLRGRIPPDFESLLQAGHAVCGDLQQFFQQRREKFVQRTELEREEEEGSVAAEPGATRPGQKAAANNAGRSTRSGIGSAGPTAALAREGRRWTAQEDADLHAAAADPANWRPPRQGLAKFDTVIDWQLVGAAVGRPAKAARTRYFKKYGSITAQPPAQPAAQPAAQHTLDFGHALLGEVLHVPAFSAAGEPRLVGVTSLRVRTAVVRSDGKVHLTHAIAGTHFALGFSQTVIRSQLVAVRSPGSGRSYLGNVAELSCASLLGTGNGLDARGELEVAEADLQPFEVAWDDAAALRAHVLSRLLDVNMQCKLRSIVSHLSTAAYSLAPALLAIAGVDCFDPSISWAHGSTSYGGVLNVDKWRQAISSRSAEDSRMLSSEQASVFADASVEATVNAAKERELMCLYVMGDYQPPPGKRLQAVKDHAKYSLRHDMDAIKEVAQQLGMPLGWPL</sequence>
<feature type="region of interest" description="Disordered" evidence="1">
    <location>
        <begin position="85"/>
        <end position="106"/>
    </location>
</feature>
<comment type="caution">
    <text evidence="2">The sequence shown here is derived from an EMBL/GenBank/DDBJ whole genome shotgun (WGS) entry which is preliminary data.</text>
</comment>
<evidence type="ECO:0000313" key="2">
    <source>
        <dbReference type="EMBL" id="KAI3432323.1"/>
    </source>
</evidence>
<keyword evidence="3" id="KW-1185">Reference proteome</keyword>
<feature type="compositionally biased region" description="Basic and acidic residues" evidence="1">
    <location>
        <begin position="398"/>
        <end position="411"/>
    </location>
</feature>
<evidence type="ECO:0000313" key="3">
    <source>
        <dbReference type="Proteomes" id="UP001055712"/>
    </source>
</evidence>
<protein>
    <submittedName>
        <fullName evidence="2">Uncharacterized protein</fullName>
    </submittedName>
</protein>
<proteinExistence type="predicted"/>
<feature type="region of interest" description="Disordered" evidence="1">
    <location>
        <begin position="136"/>
        <end position="164"/>
    </location>
</feature>
<accession>A0A9D4YY39</accession>
<gene>
    <name evidence="2" type="ORF">D9Q98_003882</name>
</gene>
<reference evidence="2" key="2">
    <citation type="submission" date="2020-11" db="EMBL/GenBank/DDBJ databases">
        <authorList>
            <person name="Cecchin M."/>
            <person name="Marcolungo L."/>
            <person name="Rossato M."/>
            <person name="Girolomoni L."/>
            <person name="Cosentino E."/>
            <person name="Cuine S."/>
            <person name="Li-Beisson Y."/>
            <person name="Delledonne M."/>
            <person name="Ballottari M."/>
        </authorList>
    </citation>
    <scope>NUCLEOTIDE SEQUENCE</scope>
    <source>
        <strain evidence="2">211/11P</strain>
        <tissue evidence="2">Whole cell</tissue>
    </source>
</reference>
<name>A0A9D4YY39_CHLVU</name>
<dbReference type="Proteomes" id="UP001055712">
    <property type="component" value="Unassembled WGS sequence"/>
</dbReference>
<evidence type="ECO:0000256" key="1">
    <source>
        <dbReference type="SAM" id="MobiDB-lite"/>
    </source>
</evidence>
<feature type="region of interest" description="Disordered" evidence="1">
    <location>
        <begin position="349"/>
        <end position="424"/>
    </location>
</feature>
<dbReference type="EMBL" id="SIDB01000005">
    <property type="protein sequence ID" value="KAI3432323.1"/>
    <property type="molecule type" value="Genomic_DNA"/>
</dbReference>
<organism evidence="2 3">
    <name type="scientific">Chlorella vulgaris</name>
    <name type="common">Green alga</name>
    <dbReference type="NCBI Taxonomy" id="3077"/>
    <lineage>
        <taxon>Eukaryota</taxon>
        <taxon>Viridiplantae</taxon>
        <taxon>Chlorophyta</taxon>
        <taxon>core chlorophytes</taxon>
        <taxon>Trebouxiophyceae</taxon>
        <taxon>Chlorellales</taxon>
        <taxon>Chlorellaceae</taxon>
        <taxon>Chlorella clade</taxon>
        <taxon>Chlorella</taxon>
    </lineage>
</organism>